<feature type="transmembrane region" description="Helical" evidence="1">
    <location>
        <begin position="290"/>
        <end position="310"/>
    </location>
</feature>
<keyword evidence="1" id="KW-1133">Transmembrane helix</keyword>
<feature type="transmembrane region" description="Helical" evidence="1">
    <location>
        <begin position="316"/>
        <end position="337"/>
    </location>
</feature>
<accession>A0ABU9YYP7</accession>
<evidence type="ECO:0000313" key="2">
    <source>
        <dbReference type="EMBL" id="MEN3068889.1"/>
    </source>
</evidence>
<dbReference type="RefSeq" id="WP_345919656.1">
    <property type="nucleotide sequence ID" value="NZ_JBDIVE010000004.1"/>
</dbReference>
<evidence type="ECO:0000256" key="1">
    <source>
        <dbReference type="SAM" id="Phobius"/>
    </source>
</evidence>
<comment type="caution">
    <text evidence="2">The sequence shown here is derived from an EMBL/GenBank/DDBJ whole genome shotgun (WGS) entry which is preliminary data.</text>
</comment>
<dbReference type="Proteomes" id="UP001410394">
    <property type="component" value="Unassembled WGS sequence"/>
</dbReference>
<keyword evidence="1" id="KW-0812">Transmembrane</keyword>
<feature type="transmembrane region" description="Helical" evidence="1">
    <location>
        <begin position="45"/>
        <end position="63"/>
    </location>
</feature>
<organism evidence="2 3">
    <name type="scientific">Uliginosibacterium sediminicola</name>
    <dbReference type="NCBI Taxonomy" id="2024550"/>
    <lineage>
        <taxon>Bacteria</taxon>
        <taxon>Pseudomonadati</taxon>
        <taxon>Pseudomonadota</taxon>
        <taxon>Betaproteobacteria</taxon>
        <taxon>Rhodocyclales</taxon>
        <taxon>Zoogloeaceae</taxon>
        <taxon>Uliginosibacterium</taxon>
    </lineage>
</organism>
<feature type="transmembrane region" description="Helical" evidence="1">
    <location>
        <begin position="83"/>
        <end position="104"/>
    </location>
</feature>
<keyword evidence="1" id="KW-0472">Membrane</keyword>
<protein>
    <submittedName>
        <fullName evidence="2">Uncharacterized protein</fullName>
    </submittedName>
</protein>
<feature type="transmembrane region" description="Helical" evidence="1">
    <location>
        <begin position="377"/>
        <end position="397"/>
    </location>
</feature>
<sequence>MIAWRHGWWLGNAARQGLLAVCAALALIGLLLVCADIKRFHQIAVVLELPLTIWLPVCLPAIFNNLANVQQSEALSLLPQRSWHLLHAYLLTLLLGAIIGLLFCLAFRSPWPLLIAVLTMGVFAGIFWSRDERHWYGALSAMCLSFATIAASKTLAYIEPSRNQAILIASVLACLLALPLWLRGWQLSRPLRLASRRTVRWPKLEFRLQQTSGLLLAIIMPLFLLLTTWRFWRGELATYMASLGLIAGCNGMLAENCKRLHAGFARRWLLGLSRAALLRETALTLLRTRGVYFVLCLIVIAGIQICKPVLSASDFILVITAGLCSLCASITGQLAGLLRGRHHDATRGILLPSLYFTAPVAALCAGLAAVFRLPSVVVIAVFCALSLVSTCLFILYLRRSWARIEF</sequence>
<feature type="transmembrane region" description="Helical" evidence="1">
    <location>
        <begin position="349"/>
        <end position="371"/>
    </location>
</feature>
<proteinExistence type="predicted"/>
<reference evidence="2 3" key="1">
    <citation type="journal article" date="2018" name="Int. J. Syst. Evol. Microbiol.">
        <title>Uliginosibacterium sediminicola sp. nov., isolated from freshwater sediment.</title>
        <authorList>
            <person name="Hwang W.M."/>
            <person name="Kim S.M."/>
            <person name="Kang K."/>
            <person name="Ahn T.Y."/>
        </authorList>
    </citation>
    <scope>NUCLEOTIDE SEQUENCE [LARGE SCALE GENOMIC DNA]</scope>
    <source>
        <strain evidence="2 3">M1-21</strain>
    </source>
</reference>
<evidence type="ECO:0000313" key="3">
    <source>
        <dbReference type="Proteomes" id="UP001410394"/>
    </source>
</evidence>
<feature type="transmembrane region" description="Helical" evidence="1">
    <location>
        <begin position="135"/>
        <end position="158"/>
    </location>
</feature>
<keyword evidence="3" id="KW-1185">Reference proteome</keyword>
<feature type="transmembrane region" description="Helical" evidence="1">
    <location>
        <begin position="211"/>
        <end position="229"/>
    </location>
</feature>
<gene>
    <name evidence="2" type="ORF">ABDB84_10385</name>
</gene>
<feature type="transmembrane region" description="Helical" evidence="1">
    <location>
        <begin position="13"/>
        <end position="33"/>
    </location>
</feature>
<name>A0ABU9YYP7_9RHOO</name>
<dbReference type="EMBL" id="JBDIVE010000004">
    <property type="protein sequence ID" value="MEN3068889.1"/>
    <property type="molecule type" value="Genomic_DNA"/>
</dbReference>
<feature type="transmembrane region" description="Helical" evidence="1">
    <location>
        <begin position="111"/>
        <end position="129"/>
    </location>
</feature>
<feature type="transmembrane region" description="Helical" evidence="1">
    <location>
        <begin position="165"/>
        <end position="182"/>
    </location>
</feature>